<dbReference type="CDD" id="cd03364">
    <property type="entry name" value="TOPRIM_DnaG_primases"/>
    <property type="match status" value="1"/>
</dbReference>
<keyword evidence="10" id="KW-0460">Magnesium</keyword>
<evidence type="ECO:0000256" key="12">
    <source>
        <dbReference type="ARBA" id="ARBA00023163"/>
    </source>
</evidence>
<dbReference type="Proteomes" id="UP000555756">
    <property type="component" value="Unassembled WGS sequence"/>
</dbReference>
<dbReference type="InterPro" id="IPR050219">
    <property type="entry name" value="DnaG_primase"/>
</dbReference>
<proteinExistence type="inferred from homology"/>
<evidence type="ECO:0000313" key="17">
    <source>
        <dbReference type="Proteomes" id="UP000555756"/>
    </source>
</evidence>
<keyword evidence="3 13" id="KW-0639">Primosome</keyword>
<evidence type="ECO:0000256" key="13">
    <source>
        <dbReference type="HAMAP-Rule" id="MF_00974"/>
    </source>
</evidence>
<dbReference type="PANTHER" id="PTHR30313">
    <property type="entry name" value="DNA PRIMASE"/>
    <property type="match status" value="1"/>
</dbReference>
<feature type="region of interest" description="Disordered" evidence="14">
    <location>
        <begin position="428"/>
        <end position="447"/>
    </location>
</feature>
<evidence type="ECO:0000256" key="11">
    <source>
        <dbReference type="ARBA" id="ARBA00023125"/>
    </source>
</evidence>
<keyword evidence="4 13" id="KW-0808">Transferase</keyword>
<evidence type="ECO:0000256" key="6">
    <source>
        <dbReference type="ARBA" id="ARBA00022705"/>
    </source>
</evidence>
<dbReference type="InterPro" id="IPR037068">
    <property type="entry name" value="DNA_primase_core_N_sf"/>
</dbReference>
<dbReference type="HAMAP" id="MF_00974">
    <property type="entry name" value="DNA_primase_DnaG"/>
    <property type="match status" value="1"/>
</dbReference>
<dbReference type="GO" id="GO:0003899">
    <property type="term" value="F:DNA-directed RNA polymerase activity"/>
    <property type="evidence" value="ECO:0007669"/>
    <property type="project" value="UniProtKB-UniRule"/>
</dbReference>
<comment type="caution">
    <text evidence="13">Lacks conserved residue(s) required for the propagation of feature annotation.</text>
</comment>
<keyword evidence="7" id="KW-0479">Metal-binding</keyword>
<keyword evidence="8" id="KW-0863">Zinc-finger</keyword>
<dbReference type="GO" id="GO:0005737">
    <property type="term" value="C:cytoplasm"/>
    <property type="evidence" value="ECO:0007669"/>
    <property type="project" value="TreeGrafter"/>
</dbReference>
<comment type="caution">
    <text evidence="16">The sequence shown here is derived from an EMBL/GenBank/DDBJ whole genome shotgun (WGS) entry which is preliminary data.</text>
</comment>
<sequence length="617" mass="66810">MALDPAFLEELRARTPIASVIGRRTKLTRSGRNWKACCPFHGEKTPSFYVYDDHFHCFGCGAHGDVISFVMQSEGRSFPEAVAELAGEAGLEVPRPGPAQRQAEQRSKTLSDVLEAVQAAWTRRLHAPEGRAGLAYLRGRGLADETIAAFGLGWSGDGRGGVLAELQAQGIAPHLVAEAGLMRLDEDGRPKGELFFNRVTFPIRDRRGALVSFGGRILGDGQPKYLNGPETALFSKRRTLFGLDRARAAVRTVRPRGTPPVELVVVEGYMDVIALHQGGFPGAVAPLGTALTAEQMEALWQVSAAPILCFDGDAAGRRAAVKAAETGLPLLDLNRTLRFCALPEGEDPDSLLRRQGAGAVATLLDGARPVGEVLFDLLTEGVRDPGPEQRAALRRRLTEAAALIGDKGLAAEYRSTLLDRFFETFRRRPGQGGQGGKPWGKGAGAAPRPVRIMERPPLDAQATMHERMRILTAILLRHPHLLPEVEDAYCRLDLPAGLARVRAGLMDMAAAGDLPDAGALAAGLDAAGLRDEREAVLATQPLPLSLSAPDSLMDVEIGQEWWHFYALLNVRQFGEDIRADTERLCTGTLDERAWNSLRTRLLAWEALRRGEIDPDGG</sequence>
<dbReference type="InterPro" id="IPR036977">
    <property type="entry name" value="DNA_primase_Znf_CHC2"/>
</dbReference>
<keyword evidence="6 13" id="KW-0235">DNA replication</keyword>
<dbReference type="SUPFAM" id="SSF56731">
    <property type="entry name" value="DNA primase core"/>
    <property type="match status" value="1"/>
</dbReference>
<dbReference type="SMART" id="SM00400">
    <property type="entry name" value="ZnF_CHCC"/>
    <property type="match status" value="1"/>
</dbReference>
<dbReference type="InterPro" id="IPR013264">
    <property type="entry name" value="DNAG_N"/>
</dbReference>
<comment type="subunit">
    <text evidence="13">Monomer. Interacts with DnaB.</text>
</comment>
<accession>A0A7W4JS80</accession>
<dbReference type="NCBIfam" id="TIGR01391">
    <property type="entry name" value="dnaG"/>
    <property type="match status" value="1"/>
</dbReference>
<dbReference type="FunFam" id="3.90.580.10:FF:000001">
    <property type="entry name" value="DNA primase"/>
    <property type="match status" value="1"/>
</dbReference>
<dbReference type="InterPro" id="IPR034151">
    <property type="entry name" value="TOPRIM_DnaG_bac"/>
</dbReference>
<dbReference type="GO" id="GO:0006269">
    <property type="term" value="P:DNA replication, synthesis of primer"/>
    <property type="evidence" value="ECO:0007669"/>
    <property type="project" value="UniProtKB-UniRule"/>
</dbReference>
<gene>
    <name evidence="13" type="primary">dnaG</name>
    <name evidence="16" type="ORF">HLH34_08080</name>
</gene>
<evidence type="ECO:0000256" key="3">
    <source>
        <dbReference type="ARBA" id="ARBA00022515"/>
    </source>
</evidence>
<evidence type="ECO:0000256" key="4">
    <source>
        <dbReference type="ARBA" id="ARBA00022679"/>
    </source>
</evidence>
<evidence type="ECO:0000313" key="16">
    <source>
        <dbReference type="EMBL" id="MBB2189925.1"/>
    </source>
</evidence>
<dbReference type="PANTHER" id="PTHR30313:SF2">
    <property type="entry name" value="DNA PRIMASE"/>
    <property type="match status" value="1"/>
</dbReference>
<keyword evidence="12 13" id="KW-0804">Transcription</keyword>
<keyword evidence="11 13" id="KW-0238">DNA-binding</keyword>
<comment type="cofactor">
    <cofactor evidence="1">
        <name>Zn(2+)</name>
        <dbReference type="ChEBI" id="CHEBI:29105"/>
    </cofactor>
</comment>
<reference evidence="16 17" key="1">
    <citation type="submission" date="2020-04" db="EMBL/GenBank/DDBJ databases">
        <title>Description of novel Gluconacetobacter.</title>
        <authorList>
            <person name="Sombolestani A."/>
        </authorList>
    </citation>
    <scope>NUCLEOTIDE SEQUENCE [LARGE SCALE GENOMIC DNA]</scope>
    <source>
        <strain evidence="16 17">LMG 21311</strain>
    </source>
</reference>
<comment type="similarity">
    <text evidence="13">Belongs to the DnaG primase family.</text>
</comment>
<dbReference type="Pfam" id="PF01807">
    <property type="entry name" value="Zn_ribbon_DnaG"/>
    <property type="match status" value="1"/>
</dbReference>
<evidence type="ECO:0000256" key="9">
    <source>
        <dbReference type="ARBA" id="ARBA00022833"/>
    </source>
</evidence>
<dbReference type="InterPro" id="IPR006171">
    <property type="entry name" value="TOPRIM_dom"/>
</dbReference>
<evidence type="ECO:0000256" key="1">
    <source>
        <dbReference type="ARBA" id="ARBA00001947"/>
    </source>
</evidence>
<dbReference type="GO" id="GO:0003677">
    <property type="term" value="F:DNA binding"/>
    <property type="evidence" value="ECO:0007669"/>
    <property type="project" value="UniProtKB-KW"/>
</dbReference>
<evidence type="ECO:0000256" key="2">
    <source>
        <dbReference type="ARBA" id="ARBA00022478"/>
    </source>
</evidence>
<dbReference type="GO" id="GO:1990077">
    <property type="term" value="C:primosome complex"/>
    <property type="evidence" value="ECO:0007669"/>
    <property type="project" value="UniProtKB-KW"/>
</dbReference>
<dbReference type="Pfam" id="PF08275">
    <property type="entry name" value="DNAG_N"/>
    <property type="match status" value="1"/>
</dbReference>
<evidence type="ECO:0000256" key="10">
    <source>
        <dbReference type="ARBA" id="ARBA00022842"/>
    </source>
</evidence>
<name>A0A7W4JS80_9PROT</name>
<keyword evidence="2 13" id="KW-0240">DNA-directed RNA polymerase</keyword>
<dbReference type="SUPFAM" id="SSF57783">
    <property type="entry name" value="Zinc beta-ribbon"/>
    <property type="match status" value="1"/>
</dbReference>
<keyword evidence="9" id="KW-0862">Zinc</keyword>
<comment type="function">
    <text evidence="13">RNA polymerase that catalyzes the synthesis of short RNA molecules used as primers for DNA polymerase during DNA replication.</text>
</comment>
<evidence type="ECO:0000259" key="15">
    <source>
        <dbReference type="PROSITE" id="PS50880"/>
    </source>
</evidence>
<organism evidence="16 17">
    <name type="scientific">Gluconacetobacter azotocaptans</name>
    <dbReference type="NCBI Taxonomy" id="142834"/>
    <lineage>
        <taxon>Bacteria</taxon>
        <taxon>Pseudomonadati</taxon>
        <taxon>Pseudomonadota</taxon>
        <taxon>Alphaproteobacteria</taxon>
        <taxon>Acetobacterales</taxon>
        <taxon>Acetobacteraceae</taxon>
        <taxon>Gluconacetobacter</taxon>
    </lineage>
</organism>
<dbReference type="InterPro" id="IPR002694">
    <property type="entry name" value="Znf_CHC2"/>
</dbReference>
<dbReference type="GO" id="GO:0008270">
    <property type="term" value="F:zinc ion binding"/>
    <property type="evidence" value="ECO:0007669"/>
    <property type="project" value="UniProtKB-KW"/>
</dbReference>
<dbReference type="Gene3D" id="3.90.980.10">
    <property type="entry name" value="DNA primase, catalytic core, N-terminal domain"/>
    <property type="match status" value="1"/>
</dbReference>
<feature type="domain" description="Toprim" evidence="15">
    <location>
        <begin position="261"/>
        <end position="343"/>
    </location>
</feature>
<dbReference type="RefSeq" id="WP_183119095.1">
    <property type="nucleotide sequence ID" value="NZ_JABEQF010000005.1"/>
</dbReference>
<evidence type="ECO:0000256" key="7">
    <source>
        <dbReference type="ARBA" id="ARBA00022723"/>
    </source>
</evidence>
<feature type="compositionally biased region" description="Gly residues" evidence="14">
    <location>
        <begin position="430"/>
        <end position="443"/>
    </location>
</feature>
<dbReference type="EMBL" id="JABEQF010000005">
    <property type="protein sequence ID" value="MBB2189925.1"/>
    <property type="molecule type" value="Genomic_DNA"/>
</dbReference>
<evidence type="ECO:0000256" key="14">
    <source>
        <dbReference type="SAM" id="MobiDB-lite"/>
    </source>
</evidence>
<protein>
    <recommendedName>
        <fullName evidence="13">DNA primase</fullName>
        <ecNumber evidence="13">2.7.7.101</ecNumber>
    </recommendedName>
</protein>
<dbReference type="SMART" id="SM00493">
    <property type="entry name" value="TOPRIM"/>
    <property type="match status" value="1"/>
</dbReference>
<dbReference type="GO" id="GO:0000428">
    <property type="term" value="C:DNA-directed RNA polymerase complex"/>
    <property type="evidence" value="ECO:0007669"/>
    <property type="project" value="UniProtKB-KW"/>
</dbReference>
<dbReference type="PROSITE" id="PS50880">
    <property type="entry name" value="TOPRIM"/>
    <property type="match status" value="1"/>
</dbReference>
<dbReference type="AlphaFoldDB" id="A0A7W4JS80"/>
<keyword evidence="5 13" id="KW-0548">Nucleotidyltransferase</keyword>
<evidence type="ECO:0000256" key="5">
    <source>
        <dbReference type="ARBA" id="ARBA00022695"/>
    </source>
</evidence>
<dbReference type="Gene3D" id="3.40.1360.10">
    <property type="match status" value="1"/>
</dbReference>
<dbReference type="InterPro" id="IPR006295">
    <property type="entry name" value="DNA_primase_DnaG"/>
</dbReference>
<keyword evidence="17" id="KW-1185">Reference proteome</keyword>
<dbReference type="EC" id="2.7.7.101" evidence="13"/>
<dbReference type="InterPro" id="IPR030846">
    <property type="entry name" value="DnaG_bac"/>
</dbReference>
<dbReference type="Gene3D" id="3.90.580.10">
    <property type="entry name" value="Zinc finger, CHC2-type domain"/>
    <property type="match status" value="1"/>
</dbReference>
<dbReference type="FunFam" id="3.40.1360.10:FF:000002">
    <property type="entry name" value="DNA primase"/>
    <property type="match status" value="1"/>
</dbReference>
<dbReference type="Pfam" id="PF13662">
    <property type="entry name" value="Toprim_4"/>
    <property type="match status" value="1"/>
</dbReference>
<comment type="catalytic activity">
    <reaction evidence="13">
        <text>ssDNA + n NTP = ssDNA/pppN(pN)n-1 hybrid + (n-1) diphosphate.</text>
        <dbReference type="EC" id="2.7.7.101"/>
    </reaction>
</comment>
<evidence type="ECO:0000256" key="8">
    <source>
        <dbReference type="ARBA" id="ARBA00022771"/>
    </source>
</evidence>